<gene>
    <name evidence="16" type="ORF">AT728_13070</name>
</gene>
<evidence type="ECO:0000313" key="16">
    <source>
        <dbReference type="EMBL" id="KUF15928.1"/>
    </source>
</evidence>
<dbReference type="Pfam" id="PF22608">
    <property type="entry name" value="DNAX_ATPase_lid"/>
    <property type="match status" value="1"/>
</dbReference>
<dbReference type="InterPro" id="IPR003593">
    <property type="entry name" value="AAA+_ATPase"/>
</dbReference>
<evidence type="ECO:0000256" key="14">
    <source>
        <dbReference type="SAM" id="MobiDB-lite"/>
    </source>
</evidence>
<dbReference type="Pfam" id="PF12169">
    <property type="entry name" value="DNA_pol3_gamma3"/>
    <property type="match status" value="1"/>
</dbReference>
<comment type="catalytic activity">
    <reaction evidence="12">
        <text>DNA(n) + a 2'-deoxyribonucleoside 5'-triphosphate = DNA(n+1) + diphosphate</text>
        <dbReference type="Rhea" id="RHEA:22508"/>
        <dbReference type="Rhea" id="RHEA-COMP:17339"/>
        <dbReference type="Rhea" id="RHEA-COMP:17340"/>
        <dbReference type="ChEBI" id="CHEBI:33019"/>
        <dbReference type="ChEBI" id="CHEBI:61560"/>
        <dbReference type="ChEBI" id="CHEBI:173112"/>
        <dbReference type="EC" id="2.7.7.7"/>
    </reaction>
</comment>
<evidence type="ECO:0000256" key="7">
    <source>
        <dbReference type="ARBA" id="ARBA00022741"/>
    </source>
</evidence>
<dbReference type="Gene3D" id="3.40.50.300">
    <property type="entry name" value="P-loop containing nucleotide triphosphate hydrolases"/>
    <property type="match status" value="1"/>
</dbReference>
<evidence type="ECO:0000256" key="6">
    <source>
        <dbReference type="ARBA" id="ARBA00022723"/>
    </source>
</evidence>
<evidence type="ECO:0000256" key="5">
    <source>
        <dbReference type="ARBA" id="ARBA00022705"/>
    </source>
</evidence>
<dbReference type="SUPFAM" id="SSF52540">
    <property type="entry name" value="P-loop containing nucleoside triphosphate hydrolases"/>
    <property type="match status" value="1"/>
</dbReference>
<feature type="compositionally biased region" description="Low complexity" evidence="14">
    <location>
        <begin position="526"/>
        <end position="540"/>
    </location>
</feature>
<feature type="compositionally biased region" description="Low complexity" evidence="14">
    <location>
        <begin position="720"/>
        <end position="775"/>
    </location>
</feature>
<keyword evidence="7" id="KW-0547">Nucleotide-binding</keyword>
<evidence type="ECO:0000256" key="1">
    <source>
        <dbReference type="ARBA" id="ARBA00006360"/>
    </source>
</evidence>
<dbReference type="InterPro" id="IPR050238">
    <property type="entry name" value="DNA_Rep/Repair_Clamp_Loader"/>
</dbReference>
<sequence length="822" mass="83379">MSSLALYRRYRPESFAEVIGQEHVTDPLQQALRNNRVNHAYLFSGPRGCGKTTSARILARCLNCEQGPTPTPCGECQSCRDLARNGPGSIDVIEIDAASHGGVDDARDLREKAFFGPASSRYKIYIIDEAHMVTPAGFNALLKVVEEPPEHLKFIFATTEPEKVIGTIRSRTHHYPFRLVPPGTLRDYLAEVCGREGMTVQDGVLPLVVRAGAGSVRDSMSVMDQLLAGAREDGVTYAMATGLLGYTDGSLLDAVVEAFASGDGAAAFEVVDRVIEGGNDPRRFVADLLERLRDLVILAAVPDAAEKGLIDAPADVVERMQAQAGVFGGAELSRAADLVNEGLTEMRGATSPRLQLELICARVLLPAAYDDARSVMARLDRLERGGHFAASGPATAPPMGYVPGPEAHAGVQQPGVPVPPPGPGTPDIPPGGGAAAARAAVRASDGPAPDPVSGAGPGAGSGAGAGAGPAVAPSPQPQPQPQAPSPAAPPPSAAPAGNRPGSWPTASAPGGGTAAPAPAAPPAAPAPAANRPGSWPTAAPAGGGPAQPPAAAPQAPPQSAPPAGPPAGSTPPAPAAPYTGGGPDPRSLWPNILEAVKNRRRFTWILLSQNAQVAGFDGTTLQLGFVNAGARDNFASSGSEDVLRQALTEQFGVQWKVEAIVDPSGGSAPPPAASGFGGGAPAAPRPAPQQPAPQQAPAQPPSSYQPQRDQQGPPPAQQHGSSSLSASSAPAASSAPSGSSGSAGSAGSAGSSYSTYSSSGPTASQSSSSSQGGQSWSAPEHVSPEDDIPADDDPDLVDSALSGHDLIVRELGATVVEEYTNE</sequence>
<dbReference type="EMBL" id="LOCL01000042">
    <property type="protein sequence ID" value="KUF15928.1"/>
    <property type="molecule type" value="Genomic_DNA"/>
</dbReference>
<protein>
    <recommendedName>
        <fullName evidence="13">DNA polymerase III subunit gamma/tau</fullName>
        <ecNumber evidence="2">2.7.7.7</ecNumber>
    </recommendedName>
</protein>
<dbReference type="GO" id="GO:0003677">
    <property type="term" value="F:DNA binding"/>
    <property type="evidence" value="ECO:0007669"/>
    <property type="project" value="InterPro"/>
</dbReference>
<feature type="compositionally biased region" description="Low complexity" evidence="14">
    <location>
        <begin position="435"/>
        <end position="454"/>
    </location>
</feature>
<name>A0A0W7WZC7_9ACTN</name>
<evidence type="ECO:0000256" key="12">
    <source>
        <dbReference type="ARBA" id="ARBA00049244"/>
    </source>
</evidence>
<feature type="compositionally biased region" description="Acidic residues" evidence="14">
    <location>
        <begin position="785"/>
        <end position="796"/>
    </location>
</feature>
<dbReference type="PANTHER" id="PTHR11669:SF0">
    <property type="entry name" value="PROTEIN STICHEL-LIKE 2"/>
    <property type="match status" value="1"/>
</dbReference>
<accession>A0A0W7WZC7</accession>
<keyword evidence="3" id="KW-0808">Transferase</keyword>
<dbReference type="OrthoDB" id="9810148at2"/>
<dbReference type="GO" id="GO:0003887">
    <property type="term" value="F:DNA-directed DNA polymerase activity"/>
    <property type="evidence" value="ECO:0007669"/>
    <property type="project" value="UniProtKB-KW"/>
</dbReference>
<dbReference type="GO" id="GO:0005524">
    <property type="term" value="F:ATP binding"/>
    <property type="evidence" value="ECO:0007669"/>
    <property type="project" value="UniProtKB-KW"/>
</dbReference>
<dbReference type="Gene3D" id="1.20.272.10">
    <property type="match status" value="1"/>
</dbReference>
<evidence type="ECO:0000256" key="3">
    <source>
        <dbReference type="ARBA" id="ARBA00022679"/>
    </source>
</evidence>
<feature type="domain" description="AAA+ ATPase" evidence="15">
    <location>
        <begin position="37"/>
        <end position="181"/>
    </location>
</feature>
<dbReference type="PANTHER" id="PTHR11669">
    <property type="entry name" value="REPLICATION FACTOR C / DNA POLYMERASE III GAMMA-TAU SUBUNIT"/>
    <property type="match status" value="1"/>
</dbReference>
<dbReference type="NCBIfam" id="TIGR02397">
    <property type="entry name" value="dnaX_nterm"/>
    <property type="match status" value="1"/>
</dbReference>
<feature type="compositionally biased region" description="Pro residues" evidence="14">
    <location>
        <begin position="546"/>
        <end position="575"/>
    </location>
</feature>
<evidence type="ECO:0000256" key="4">
    <source>
        <dbReference type="ARBA" id="ARBA00022695"/>
    </source>
</evidence>
<dbReference type="SUPFAM" id="SSF48019">
    <property type="entry name" value="post-AAA+ oligomerization domain-like"/>
    <property type="match status" value="1"/>
</dbReference>
<keyword evidence="6" id="KW-0479">Metal-binding</keyword>
<keyword evidence="8" id="KW-0862">Zinc</keyword>
<dbReference type="InterPro" id="IPR045085">
    <property type="entry name" value="HLD_clamp_pol_III_gamma_tau"/>
</dbReference>
<dbReference type="AlphaFoldDB" id="A0A0W7WZC7"/>
<evidence type="ECO:0000256" key="2">
    <source>
        <dbReference type="ARBA" id="ARBA00012417"/>
    </source>
</evidence>
<dbReference type="GO" id="GO:0046872">
    <property type="term" value="F:metal ion binding"/>
    <property type="evidence" value="ECO:0007669"/>
    <property type="project" value="UniProtKB-KW"/>
</dbReference>
<dbReference type="GO" id="GO:0006261">
    <property type="term" value="P:DNA-templated DNA replication"/>
    <property type="evidence" value="ECO:0007669"/>
    <property type="project" value="TreeGrafter"/>
</dbReference>
<dbReference type="CDD" id="cd18137">
    <property type="entry name" value="HLD_clamp_pol_III_gamma_tau"/>
    <property type="match status" value="1"/>
</dbReference>
<dbReference type="FunFam" id="3.40.50.300:FF:000014">
    <property type="entry name" value="DNA polymerase III subunit gamma/tau"/>
    <property type="match status" value="1"/>
</dbReference>
<comment type="function">
    <text evidence="11">DNA polymerase III is a complex, multichain enzyme responsible for most of the replicative synthesis in bacteria. This DNA polymerase also exhibits 3' to 5' exonuclease activity.</text>
</comment>
<dbReference type="SMART" id="SM00382">
    <property type="entry name" value="AAA"/>
    <property type="match status" value="1"/>
</dbReference>
<dbReference type="PRINTS" id="PR01217">
    <property type="entry name" value="PRICHEXTENSN"/>
</dbReference>
<feature type="region of interest" description="Disordered" evidence="14">
    <location>
        <begin position="403"/>
        <end position="588"/>
    </location>
</feature>
<feature type="compositionally biased region" description="Gly residues" evidence="14">
    <location>
        <begin position="455"/>
        <end position="467"/>
    </location>
</feature>
<dbReference type="NCBIfam" id="NF005846">
    <property type="entry name" value="PRK07764.1-6"/>
    <property type="match status" value="1"/>
</dbReference>
<dbReference type="InterPro" id="IPR027417">
    <property type="entry name" value="P-loop_NTPase"/>
</dbReference>
<dbReference type="InterPro" id="IPR008921">
    <property type="entry name" value="DNA_pol3_clamp-load_cplx_C"/>
</dbReference>
<keyword evidence="5" id="KW-0235">DNA replication</keyword>
<reference evidence="16 17" key="1">
    <citation type="submission" date="2015-12" db="EMBL/GenBank/DDBJ databases">
        <title>Draft genome sequence of Streptomyces silvensis ATCC 53525, a producer of novel hormone antagonists.</title>
        <authorList>
            <person name="Johnston C.W."/>
            <person name="Li Y."/>
            <person name="Magarvey N.A."/>
        </authorList>
    </citation>
    <scope>NUCLEOTIDE SEQUENCE [LARGE SCALE GENOMIC DNA]</scope>
    <source>
        <strain evidence="16 17">ATCC 53525</strain>
    </source>
</reference>
<feature type="compositionally biased region" description="Pro residues" evidence="14">
    <location>
        <begin position="416"/>
        <end position="429"/>
    </location>
</feature>
<proteinExistence type="inferred from homology"/>
<comment type="similarity">
    <text evidence="1">Belongs to the DnaX/STICHEL family.</text>
</comment>
<evidence type="ECO:0000259" key="15">
    <source>
        <dbReference type="SMART" id="SM00382"/>
    </source>
</evidence>
<evidence type="ECO:0000256" key="13">
    <source>
        <dbReference type="ARBA" id="ARBA00074577"/>
    </source>
</evidence>
<dbReference type="Proteomes" id="UP000054804">
    <property type="component" value="Unassembled WGS sequence"/>
</dbReference>
<dbReference type="InterPro" id="IPR022754">
    <property type="entry name" value="DNA_pol_III_gamma-3"/>
</dbReference>
<keyword evidence="9" id="KW-0067">ATP-binding</keyword>
<evidence type="ECO:0000256" key="8">
    <source>
        <dbReference type="ARBA" id="ARBA00022833"/>
    </source>
</evidence>
<dbReference type="Gene3D" id="1.10.8.60">
    <property type="match status" value="1"/>
</dbReference>
<dbReference type="FunFam" id="1.20.272.10:FF:000003">
    <property type="entry name" value="DNA polymerase III subunit gamma/tau"/>
    <property type="match status" value="1"/>
</dbReference>
<dbReference type="InterPro" id="IPR012763">
    <property type="entry name" value="DNA_pol_III_sug/sutau_N"/>
</dbReference>
<evidence type="ECO:0000313" key="17">
    <source>
        <dbReference type="Proteomes" id="UP000054804"/>
    </source>
</evidence>
<dbReference type="RefSeq" id="WP_058850159.1">
    <property type="nucleotide sequence ID" value="NZ_LOCL01000042.1"/>
</dbReference>
<dbReference type="CDD" id="cd00009">
    <property type="entry name" value="AAA"/>
    <property type="match status" value="1"/>
</dbReference>
<feature type="compositionally biased region" description="Low complexity" evidence="14">
    <location>
        <begin position="692"/>
        <end position="707"/>
    </location>
</feature>
<feature type="compositionally biased region" description="Pro residues" evidence="14">
    <location>
        <begin position="472"/>
        <end position="493"/>
    </location>
</feature>
<organism evidence="16 17">
    <name type="scientific">Streptomyces silvensis</name>
    <dbReference type="NCBI Taxonomy" id="1765722"/>
    <lineage>
        <taxon>Bacteria</taxon>
        <taxon>Bacillati</taxon>
        <taxon>Actinomycetota</taxon>
        <taxon>Actinomycetes</taxon>
        <taxon>Kitasatosporales</taxon>
        <taxon>Streptomycetaceae</taxon>
        <taxon>Streptomyces</taxon>
    </lineage>
</organism>
<dbReference type="EC" id="2.7.7.7" evidence="2"/>
<keyword evidence="17" id="KW-1185">Reference proteome</keyword>
<evidence type="ECO:0000256" key="10">
    <source>
        <dbReference type="ARBA" id="ARBA00022932"/>
    </source>
</evidence>
<feature type="region of interest" description="Disordered" evidence="14">
    <location>
        <begin position="662"/>
        <end position="801"/>
    </location>
</feature>
<dbReference type="Pfam" id="PF13177">
    <property type="entry name" value="DNA_pol3_delta2"/>
    <property type="match status" value="1"/>
</dbReference>
<evidence type="ECO:0000256" key="9">
    <source>
        <dbReference type="ARBA" id="ARBA00022840"/>
    </source>
</evidence>
<evidence type="ECO:0000256" key="11">
    <source>
        <dbReference type="ARBA" id="ARBA00037724"/>
    </source>
</evidence>
<keyword evidence="10" id="KW-0239">DNA-directed DNA polymerase</keyword>
<comment type="caution">
    <text evidence="16">The sequence shown here is derived from an EMBL/GenBank/DDBJ whole genome shotgun (WGS) entry which is preliminary data.</text>
</comment>
<dbReference type="STRING" id="1765722.AT728_13070"/>
<dbReference type="GO" id="GO:0009360">
    <property type="term" value="C:DNA polymerase III complex"/>
    <property type="evidence" value="ECO:0007669"/>
    <property type="project" value="InterPro"/>
</dbReference>
<keyword evidence="4" id="KW-0548">Nucleotidyltransferase</keyword>